<evidence type="ECO:0000313" key="3">
    <source>
        <dbReference type="EMBL" id="KAA0151217.1"/>
    </source>
</evidence>
<evidence type="ECO:0000256" key="1">
    <source>
        <dbReference type="SAM" id="MobiDB-lite"/>
    </source>
</evidence>
<proteinExistence type="predicted"/>
<name>A0A5A8CF01_CAFRO</name>
<keyword evidence="2" id="KW-0732">Signal</keyword>
<reference evidence="3 4" key="1">
    <citation type="submission" date="2019-07" db="EMBL/GenBank/DDBJ databases">
        <title>Genomes of Cafeteria roenbergensis.</title>
        <authorList>
            <person name="Fischer M.G."/>
            <person name="Hackl T."/>
            <person name="Roman M."/>
        </authorList>
    </citation>
    <scope>NUCLEOTIDE SEQUENCE [LARGE SCALE GENOMIC DNA]</scope>
    <source>
        <strain evidence="3 4">BVI</strain>
    </source>
</reference>
<accession>A0A5A8CF01</accession>
<feature type="chain" id="PRO_5022709948" evidence="2">
    <location>
        <begin position="24"/>
        <end position="180"/>
    </location>
</feature>
<organism evidence="3 4">
    <name type="scientific">Cafeteria roenbergensis</name>
    <name type="common">Marine flagellate</name>
    <dbReference type="NCBI Taxonomy" id="33653"/>
    <lineage>
        <taxon>Eukaryota</taxon>
        <taxon>Sar</taxon>
        <taxon>Stramenopiles</taxon>
        <taxon>Bigyra</taxon>
        <taxon>Opalozoa</taxon>
        <taxon>Bicosoecida</taxon>
        <taxon>Cafeteriaceae</taxon>
        <taxon>Cafeteria</taxon>
    </lineage>
</organism>
<comment type="caution">
    <text evidence="3">The sequence shown here is derived from an EMBL/GenBank/DDBJ whole genome shotgun (WGS) entry which is preliminary data.</text>
</comment>
<feature type="compositionally biased region" description="Basic residues" evidence="1">
    <location>
        <begin position="158"/>
        <end position="180"/>
    </location>
</feature>
<feature type="signal peptide" evidence="2">
    <location>
        <begin position="1"/>
        <end position="23"/>
    </location>
</feature>
<dbReference type="Proteomes" id="UP000323011">
    <property type="component" value="Unassembled WGS sequence"/>
</dbReference>
<dbReference type="AlphaFoldDB" id="A0A5A8CF01"/>
<evidence type="ECO:0000256" key="2">
    <source>
        <dbReference type="SAM" id="SignalP"/>
    </source>
</evidence>
<gene>
    <name evidence="3" type="ORF">FNF29_04693</name>
</gene>
<protein>
    <submittedName>
        <fullName evidence="3">Uncharacterized protein</fullName>
    </submittedName>
</protein>
<evidence type="ECO:0000313" key="4">
    <source>
        <dbReference type="Proteomes" id="UP000323011"/>
    </source>
</evidence>
<keyword evidence="4" id="KW-1185">Reference proteome</keyword>
<dbReference type="EMBL" id="VLTN01000028">
    <property type="protein sequence ID" value="KAA0151217.1"/>
    <property type="molecule type" value="Genomic_DNA"/>
</dbReference>
<feature type="region of interest" description="Disordered" evidence="1">
    <location>
        <begin position="133"/>
        <end position="180"/>
    </location>
</feature>
<sequence>MADTTRPFFPKVIFCGFLSMVAGGTPVSAVEEQMRTGACMSEAQIEAFRWYLEHPEEKGLGIVERMREQSKSKGPAKAAAAADGSRVDVQKLVRMVKGGQLPKRQAMMVLRRKGATHEDFTEFTMAMVGADDATATGPSEGPLRRPLGKADCRGGSPGHKRRGTRRIRVRHGRRPHRHAG</sequence>